<accession>A0A9X2JH59</accession>
<evidence type="ECO:0000313" key="3">
    <source>
        <dbReference type="Proteomes" id="UP001155241"/>
    </source>
</evidence>
<sequence length="240" mass="25554">MKKLVCAVVLLCAARPVTAGTVTLGFEAEVASVVPIGEGLDLPFDVEVGDIIMASFAASPETGSLRIQTDEFFLEKTDYSVVVENDAPDWIPLMGRIADPENTPVVDRGPGGVSDVFRVGCAETEDIALCEGTPLMGDQAILWIASVSLIGDSALISSENETLNLSTLNAFSFREMSLTFFDPSTGNAVKVGAFVGDVRVVPEPASTQLITALLPMLILCTSLHACPWRPHFRHKNATGE</sequence>
<dbReference type="AlphaFoldDB" id="A0A9X2JH59"/>
<protein>
    <recommendedName>
        <fullName evidence="4">PEP-CTERM protein-sorting domain-containing protein</fullName>
    </recommendedName>
</protein>
<reference evidence="2" key="1">
    <citation type="submission" date="2022-06" db="EMBL/GenBank/DDBJ databases">
        <title>Aeoliella straminimaris, a novel planctomycete from sediments.</title>
        <authorList>
            <person name="Vitorino I.R."/>
            <person name="Lage O.M."/>
        </authorList>
    </citation>
    <scope>NUCLEOTIDE SEQUENCE</scope>
    <source>
        <strain evidence="2">ICT_H6.2</strain>
    </source>
</reference>
<evidence type="ECO:0000256" key="1">
    <source>
        <dbReference type="SAM" id="SignalP"/>
    </source>
</evidence>
<evidence type="ECO:0008006" key="4">
    <source>
        <dbReference type="Google" id="ProtNLM"/>
    </source>
</evidence>
<dbReference type="Proteomes" id="UP001155241">
    <property type="component" value="Unassembled WGS sequence"/>
</dbReference>
<evidence type="ECO:0000313" key="2">
    <source>
        <dbReference type="EMBL" id="MCO6045132.1"/>
    </source>
</evidence>
<name>A0A9X2JH59_9BACT</name>
<organism evidence="2 3">
    <name type="scientific">Aeoliella straminimaris</name>
    <dbReference type="NCBI Taxonomy" id="2954799"/>
    <lineage>
        <taxon>Bacteria</taxon>
        <taxon>Pseudomonadati</taxon>
        <taxon>Planctomycetota</taxon>
        <taxon>Planctomycetia</taxon>
        <taxon>Pirellulales</taxon>
        <taxon>Lacipirellulaceae</taxon>
        <taxon>Aeoliella</taxon>
    </lineage>
</organism>
<feature type="chain" id="PRO_5040796822" description="PEP-CTERM protein-sorting domain-containing protein" evidence="1">
    <location>
        <begin position="20"/>
        <end position="240"/>
    </location>
</feature>
<keyword evidence="1" id="KW-0732">Signal</keyword>
<gene>
    <name evidence="2" type="ORF">NG895_14570</name>
</gene>
<comment type="caution">
    <text evidence="2">The sequence shown here is derived from an EMBL/GenBank/DDBJ whole genome shotgun (WGS) entry which is preliminary data.</text>
</comment>
<feature type="signal peptide" evidence="1">
    <location>
        <begin position="1"/>
        <end position="19"/>
    </location>
</feature>
<keyword evidence="3" id="KW-1185">Reference proteome</keyword>
<proteinExistence type="predicted"/>
<dbReference type="EMBL" id="JAMXLR010000051">
    <property type="protein sequence ID" value="MCO6045132.1"/>
    <property type="molecule type" value="Genomic_DNA"/>
</dbReference>